<dbReference type="OrthoDB" id="1414892at2"/>
<sequence length="307" mass="35978">MKNLFSVILLFLLFVNGLFSQELQIFKVEDFDLKGKVKSCLVITDYGRELFQFDEEGRLVSTVTQYNESDQDITYYKYEEGELVEKRMESYKDNILDVTTSMVNFFTVDTTAQRRVSEKIISYDKEFLEQQTYEYDNQERLMKITSSNADGVDDITLSYETNKDEETCSYFFNGIIEKSIRTSEKKSNTTKTKIVLTKEFVDGEPNKAVEEVFEGEGALVSRESFTYDLQKKRFASDKKMFYSYDTNGMLTKEVTQTSNSKSMKEYIYQFDDSLDKNWVRQIVTPGNSYTSRKIEYYPQEKTEDVPN</sequence>
<evidence type="ECO:0000313" key="2">
    <source>
        <dbReference type="Proteomes" id="UP000291981"/>
    </source>
</evidence>
<dbReference type="AlphaFoldDB" id="A0A4V2HSQ4"/>
<proteinExistence type="predicted"/>
<evidence type="ECO:0008006" key="3">
    <source>
        <dbReference type="Google" id="ProtNLM"/>
    </source>
</evidence>
<dbReference type="Proteomes" id="UP000291981">
    <property type="component" value="Unassembled WGS sequence"/>
</dbReference>
<reference evidence="1 2" key="1">
    <citation type="submission" date="2019-02" db="EMBL/GenBank/DDBJ databases">
        <title>Draft genome sequence of Muricauda sp. 176CP4-71.</title>
        <authorList>
            <person name="Park J.-S."/>
        </authorList>
    </citation>
    <scope>NUCLEOTIDE SEQUENCE [LARGE SCALE GENOMIC DNA]</scope>
    <source>
        <strain evidence="1 2">176CP4-71</strain>
    </source>
</reference>
<evidence type="ECO:0000313" key="1">
    <source>
        <dbReference type="EMBL" id="TAI48640.1"/>
    </source>
</evidence>
<keyword evidence="2" id="KW-1185">Reference proteome</keyword>
<comment type="caution">
    <text evidence="1">The sequence shown here is derived from an EMBL/GenBank/DDBJ whole genome shotgun (WGS) entry which is preliminary data.</text>
</comment>
<name>A0A4V2HSQ4_9FLAO</name>
<gene>
    <name evidence="1" type="ORF">EW142_02235</name>
</gene>
<organism evidence="1 2">
    <name type="scientific">Flagellimonas allohymeniacidonis</name>
    <dbReference type="NCBI Taxonomy" id="2517819"/>
    <lineage>
        <taxon>Bacteria</taxon>
        <taxon>Pseudomonadati</taxon>
        <taxon>Bacteroidota</taxon>
        <taxon>Flavobacteriia</taxon>
        <taxon>Flavobacteriales</taxon>
        <taxon>Flavobacteriaceae</taxon>
        <taxon>Flagellimonas</taxon>
    </lineage>
</organism>
<protein>
    <recommendedName>
        <fullName evidence="3">YD repeat-containing protein</fullName>
    </recommendedName>
</protein>
<dbReference type="RefSeq" id="WP_130609045.1">
    <property type="nucleotide sequence ID" value="NZ_SGIU01000001.1"/>
</dbReference>
<accession>A0A4V2HSQ4</accession>
<dbReference type="EMBL" id="SGIU01000001">
    <property type="protein sequence ID" value="TAI48640.1"/>
    <property type="molecule type" value="Genomic_DNA"/>
</dbReference>